<accession>A0AAV4AB10</accession>
<name>A0AAV4AB10_9GAST</name>
<evidence type="ECO:0000313" key="2">
    <source>
        <dbReference type="Proteomes" id="UP000735302"/>
    </source>
</evidence>
<protein>
    <submittedName>
        <fullName evidence="1">Uncharacterized protein</fullName>
    </submittedName>
</protein>
<dbReference type="EMBL" id="BLXT01003733">
    <property type="protein sequence ID" value="GFO03933.1"/>
    <property type="molecule type" value="Genomic_DNA"/>
</dbReference>
<keyword evidence="2" id="KW-1185">Reference proteome</keyword>
<sequence length="118" mass="13226">MGTSLQSAKRCRSCNSMDAVLCWINQRPTFLTSSQPKEISTATVTNHYSSSKGLTNSSRLLCLMVKDVVVKASLELTQPLKLRIIYKILTRAMQSKYFTHTTETNIASVRQACHKRAT</sequence>
<comment type="caution">
    <text evidence="1">The sequence shown here is derived from an EMBL/GenBank/DDBJ whole genome shotgun (WGS) entry which is preliminary data.</text>
</comment>
<dbReference type="Proteomes" id="UP000735302">
    <property type="component" value="Unassembled WGS sequence"/>
</dbReference>
<proteinExistence type="predicted"/>
<organism evidence="1 2">
    <name type="scientific">Plakobranchus ocellatus</name>
    <dbReference type="NCBI Taxonomy" id="259542"/>
    <lineage>
        <taxon>Eukaryota</taxon>
        <taxon>Metazoa</taxon>
        <taxon>Spiralia</taxon>
        <taxon>Lophotrochozoa</taxon>
        <taxon>Mollusca</taxon>
        <taxon>Gastropoda</taxon>
        <taxon>Heterobranchia</taxon>
        <taxon>Euthyneura</taxon>
        <taxon>Panpulmonata</taxon>
        <taxon>Sacoglossa</taxon>
        <taxon>Placobranchoidea</taxon>
        <taxon>Plakobranchidae</taxon>
        <taxon>Plakobranchus</taxon>
    </lineage>
</organism>
<reference evidence="1 2" key="1">
    <citation type="journal article" date="2021" name="Elife">
        <title>Chloroplast acquisition without the gene transfer in kleptoplastic sea slugs, Plakobranchus ocellatus.</title>
        <authorList>
            <person name="Maeda T."/>
            <person name="Takahashi S."/>
            <person name="Yoshida T."/>
            <person name="Shimamura S."/>
            <person name="Takaki Y."/>
            <person name="Nagai Y."/>
            <person name="Toyoda A."/>
            <person name="Suzuki Y."/>
            <person name="Arimoto A."/>
            <person name="Ishii H."/>
            <person name="Satoh N."/>
            <person name="Nishiyama T."/>
            <person name="Hasebe M."/>
            <person name="Maruyama T."/>
            <person name="Minagawa J."/>
            <person name="Obokata J."/>
            <person name="Shigenobu S."/>
        </authorList>
    </citation>
    <scope>NUCLEOTIDE SEQUENCE [LARGE SCALE GENOMIC DNA]</scope>
</reference>
<gene>
    <name evidence="1" type="ORF">PoB_003043800</name>
</gene>
<evidence type="ECO:0000313" key="1">
    <source>
        <dbReference type="EMBL" id="GFO03933.1"/>
    </source>
</evidence>
<dbReference type="AlphaFoldDB" id="A0AAV4AB10"/>